<dbReference type="Pfam" id="PF12922">
    <property type="entry name" value="Cnd1_N"/>
    <property type="match status" value="1"/>
</dbReference>
<comment type="function">
    <text evidence="10">Regulatory subunit of the condensin complex, a complex required for conversion of interphase chromatin into mitotic-like condense chromosomes. The condensin complex probably introduces positive supercoils into relaxed DNA in the presence of type I topoisomerases and converts nicked DNA into positive knotted forms in the presence of type II topoisomerases.</text>
</comment>
<evidence type="ECO:0000256" key="10">
    <source>
        <dbReference type="PIRNR" id="PIRNR017127"/>
    </source>
</evidence>
<dbReference type="EMBL" id="KQ971338">
    <property type="protein sequence ID" value="EFA02834.2"/>
    <property type="molecule type" value="Genomic_DNA"/>
</dbReference>
<evidence type="ECO:0000256" key="4">
    <source>
        <dbReference type="ARBA" id="ARBA00022454"/>
    </source>
</evidence>
<dbReference type="GO" id="GO:0000779">
    <property type="term" value="C:condensed chromosome, centromeric region"/>
    <property type="evidence" value="ECO:0000318"/>
    <property type="project" value="GO_Central"/>
</dbReference>
<dbReference type="eggNOG" id="KOG0414">
    <property type="taxonomic scope" value="Eukaryota"/>
</dbReference>
<evidence type="ECO:0000256" key="8">
    <source>
        <dbReference type="ARBA" id="ARBA00023242"/>
    </source>
</evidence>
<keyword evidence="8" id="KW-0539">Nucleus</keyword>
<accession>D2A3E3</accession>
<comment type="subcellular location">
    <subcellularLocation>
        <location evidence="2">Chromosome</location>
    </subcellularLocation>
    <subcellularLocation>
        <location evidence="1">Nucleus</location>
    </subcellularLocation>
</comment>
<dbReference type="Proteomes" id="UP000007266">
    <property type="component" value="Linkage group 4"/>
</dbReference>
<dbReference type="PANTHER" id="PTHR14222">
    <property type="entry name" value="CONDENSIN"/>
    <property type="match status" value="1"/>
</dbReference>
<evidence type="ECO:0000256" key="1">
    <source>
        <dbReference type="ARBA" id="ARBA00004123"/>
    </source>
</evidence>
<protein>
    <recommendedName>
        <fullName evidence="10">Condensin complex subunit 1</fullName>
    </recommendedName>
</protein>
<comment type="similarity">
    <text evidence="3 10">Belongs to the CND1 (condensin subunit 1) family.</text>
</comment>
<feature type="region of interest" description="Disordered" evidence="11">
    <location>
        <begin position="1255"/>
        <end position="1314"/>
    </location>
</feature>
<dbReference type="Gene3D" id="1.25.10.10">
    <property type="entry name" value="Leucine-rich Repeat Variant"/>
    <property type="match status" value="2"/>
</dbReference>
<keyword evidence="5 10" id="KW-0132">Cell division</keyword>
<sequence>MDGVVFSIPTNRADLLNESERKYTVKNVVVSSEILKKLEEARTGLLEEGPYFILDNFDTYYSILHQENKLSIDVIQKGFNSLLKAVKQLNDTILFLVEDPASLSEESKSKMANVLKMLTYIFVQFVLYLEEKNKRSGDLLSKGKKEKKHDNFGVNKSEVVKALNNIIQRPINVFWQPPIVEHEYIELLSELCFGLLQNPSIKQEKVVIMDIFGVFGKLVKSYDFGETFVARMIRNVCMYEHVVHCVPEGIKMMVEQFSCQNLVHHLIIEATEWQATETVQDVQGTRCCSIFLTELAKTVPNLVFPEVTDLSLYLAHQSVPLRTAVLNVITEIILHVLTRHDLNQEEKDSRATCFDILTEHILEYSPIIRAKVIQNLNRLQKENAIPLVIQNDVLSKVVRHLSDKSATVRKCAVSCVTTFLECNPFGAKLQLSEAEEQLAQKIELLRKMEAAYQEQLVAKVQELEAGWLTIENDLLVVVTEELKTDEDEDEDERESVESEQFAEQIQSLLHEKKYAEAFRMCRRFTNNIPESRNVANEDQAKFYMNILRSFYINTVKFLTEMRTTAGMSQEDVEKIKALEGVIKYFEDMVKFLRTIHSVVEPMKMVLLSDTMSDTHEAIKFFVSAYHFKIDNANEGIIEMLKMMRTNHEERKSAVTEALRTIYLVTDTKSMEEHTTTILNRLFALLRNLTYDRLEDFQDVVSEWTAKGILDNAVINRCWQYYTQHEHVSAEDARAAAVLLRMAAMGRKTIITKNLNVVATMAFSQQYKSDMLFLANSFRLLSVAGLDKIDVQSEETPFRIKKTEDLFHQLSDNLIENFFNDLPYYSEAMQACTDFTFRMCSKPMEIIENIIKEIDERFRQRPQTIVLSIRFLEMLGCIALKFLEYLDNGVHREMKRRTYLRQEREKAKANKKNKRKSKRQSVLDTSNASDVSLSGSIVLGAEAEDVDTEYIIEALENDVVSKKGVLGQYAPFVLKFCQRPDIYSDVLLQTAAVTTLSRYMLISSKFCAENIRLLFTILAKTSHPDIRSTISMHCVDLLTRFPNIIDPWSPRLSEMLKDSVAEVRKNAFFSLSNLILRDMIRASSRISEMAVCLIDPDPEVSQLCRSFFTKIAQKDNNNIVSLIPDIFSYLVKQEEITEADLRYVIKFLFDLIDVPKRPENLVDRLCHKYTPDENVRLNRNITYCLSLINYNDKALQKLRDMFPLYRHNVTDEEVYSTFKQILNECGKAKVGRVDLKPIVTEIENCIASVFEIHEGGPPVKPPTVAKSGRTGRKKKGPAKRARKVQSDSEEEDSGEDALPKSTPSRNKTSRNRRNS</sequence>
<feature type="region of interest" description="Disordered" evidence="11">
    <location>
        <begin position="901"/>
        <end position="925"/>
    </location>
</feature>
<dbReference type="GO" id="GO:0007076">
    <property type="term" value="P:mitotic chromosome condensation"/>
    <property type="evidence" value="ECO:0000318"/>
    <property type="project" value="GO_Central"/>
</dbReference>
<gene>
    <name evidence="14" type="primary">AUGUSTUS-3.0.2_07535</name>
    <name evidence="14" type="ORF">TcasGA2_TC007535</name>
</gene>
<dbReference type="InterPro" id="IPR016024">
    <property type="entry name" value="ARM-type_fold"/>
</dbReference>
<dbReference type="InterPro" id="IPR032682">
    <property type="entry name" value="Cnd1_C"/>
</dbReference>
<keyword evidence="4" id="KW-0158">Chromosome</keyword>
<feature type="domain" description="Condensin complex subunit 1 C-terminal" evidence="12">
    <location>
        <begin position="1025"/>
        <end position="1185"/>
    </location>
</feature>
<evidence type="ECO:0000259" key="12">
    <source>
        <dbReference type="Pfam" id="PF12717"/>
    </source>
</evidence>
<evidence type="ECO:0000313" key="15">
    <source>
        <dbReference type="Proteomes" id="UP000007266"/>
    </source>
</evidence>
<evidence type="ECO:0000259" key="13">
    <source>
        <dbReference type="Pfam" id="PF12922"/>
    </source>
</evidence>
<dbReference type="OrthoDB" id="436262at2759"/>
<dbReference type="PIRSF" id="PIRSF017127">
    <property type="entry name" value="Condensin_D2"/>
    <property type="match status" value="1"/>
</dbReference>
<evidence type="ECO:0000256" key="11">
    <source>
        <dbReference type="SAM" id="MobiDB-lite"/>
    </source>
</evidence>
<dbReference type="InterPro" id="IPR011989">
    <property type="entry name" value="ARM-like"/>
</dbReference>
<dbReference type="HOGENOM" id="CLU_001867_3_2_1"/>
<dbReference type="OMA" id="DVIAKLW"/>
<keyword evidence="6 10" id="KW-0498">Mitosis</keyword>
<name>D2A3E3_TRICA</name>
<dbReference type="Pfam" id="PF12717">
    <property type="entry name" value="Cnd1"/>
    <property type="match status" value="1"/>
</dbReference>
<dbReference type="GO" id="GO:0051301">
    <property type="term" value="P:cell division"/>
    <property type="evidence" value="ECO:0007669"/>
    <property type="project" value="UniProtKB-KW"/>
</dbReference>
<dbReference type="STRING" id="7070.D2A3E3"/>
<keyword evidence="7 10" id="KW-0226">DNA condensation</keyword>
<dbReference type="InParanoid" id="D2A3E3"/>
<dbReference type="FunCoup" id="D2A3E3">
    <property type="interactions" value="722"/>
</dbReference>
<dbReference type="InterPro" id="IPR024324">
    <property type="entry name" value="Condensin_cplx_su1_N"/>
</dbReference>
<dbReference type="GO" id="GO:0005634">
    <property type="term" value="C:nucleus"/>
    <property type="evidence" value="ECO:0007669"/>
    <property type="project" value="UniProtKB-SubCell"/>
</dbReference>
<feature type="compositionally biased region" description="Basic residues" evidence="11">
    <location>
        <begin position="908"/>
        <end position="918"/>
    </location>
</feature>
<dbReference type="GO" id="GO:0010032">
    <property type="term" value="P:meiotic chromosome condensation"/>
    <property type="evidence" value="ECO:0000318"/>
    <property type="project" value="GO_Central"/>
</dbReference>
<reference evidence="14 15" key="1">
    <citation type="journal article" date="2008" name="Nature">
        <title>The genome of the model beetle and pest Tribolium castaneum.</title>
        <authorList>
            <consortium name="Tribolium Genome Sequencing Consortium"/>
            <person name="Richards S."/>
            <person name="Gibbs R.A."/>
            <person name="Weinstock G.M."/>
            <person name="Brown S.J."/>
            <person name="Denell R."/>
            <person name="Beeman R.W."/>
            <person name="Gibbs R."/>
            <person name="Beeman R.W."/>
            <person name="Brown S.J."/>
            <person name="Bucher G."/>
            <person name="Friedrich M."/>
            <person name="Grimmelikhuijzen C.J."/>
            <person name="Klingler M."/>
            <person name="Lorenzen M."/>
            <person name="Richards S."/>
            <person name="Roth S."/>
            <person name="Schroder R."/>
            <person name="Tautz D."/>
            <person name="Zdobnov E.M."/>
            <person name="Muzny D."/>
            <person name="Gibbs R.A."/>
            <person name="Weinstock G.M."/>
            <person name="Attaway T."/>
            <person name="Bell S."/>
            <person name="Buhay C.J."/>
            <person name="Chandrabose M.N."/>
            <person name="Chavez D."/>
            <person name="Clerk-Blankenburg K.P."/>
            <person name="Cree A."/>
            <person name="Dao M."/>
            <person name="Davis C."/>
            <person name="Chacko J."/>
            <person name="Dinh H."/>
            <person name="Dugan-Rocha S."/>
            <person name="Fowler G."/>
            <person name="Garner T.T."/>
            <person name="Garnes J."/>
            <person name="Gnirke A."/>
            <person name="Hawes A."/>
            <person name="Hernandez J."/>
            <person name="Hines S."/>
            <person name="Holder M."/>
            <person name="Hume J."/>
            <person name="Jhangiani S.N."/>
            <person name="Joshi V."/>
            <person name="Khan Z.M."/>
            <person name="Jackson L."/>
            <person name="Kovar C."/>
            <person name="Kowis A."/>
            <person name="Lee S."/>
            <person name="Lewis L.R."/>
            <person name="Margolis J."/>
            <person name="Morgan M."/>
            <person name="Nazareth L.V."/>
            <person name="Nguyen N."/>
            <person name="Okwuonu G."/>
            <person name="Parker D."/>
            <person name="Richards S."/>
            <person name="Ruiz S.J."/>
            <person name="Santibanez J."/>
            <person name="Savard J."/>
            <person name="Scherer S.E."/>
            <person name="Schneider B."/>
            <person name="Sodergren E."/>
            <person name="Tautz D."/>
            <person name="Vattahil S."/>
            <person name="Villasana D."/>
            <person name="White C.S."/>
            <person name="Wright R."/>
            <person name="Park Y."/>
            <person name="Beeman R.W."/>
            <person name="Lord J."/>
            <person name="Oppert B."/>
            <person name="Lorenzen M."/>
            <person name="Brown S."/>
            <person name="Wang L."/>
            <person name="Savard J."/>
            <person name="Tautz D."/>
            <person name="Richards S."/>
            <person name="Weinstock G."/>
            <person name="Gibbs R.A."/>
            <person name="Liu Y."/>
            <person name="Worley K."/>
            <person name="Weinstock G."/>
            <person name="Elsik C.G."/>
            <person name="Reese J.T."/>
            <person name="Elhaik E."/>
            <person name="Landan G."/>
            <person name="Graur D."/>
            <person name="Arensburger P."/>
            <person name="Atkinson P."/>
            <person name="Beeman R.W."/>
            <person name="Beidler J."/>
            <person name="Brown S.J."/>
            <person name="Demuth J.P."/>
            <person name="Drury D.W."/>
            <person name="Du Y.Z."/>
            <person name="Fujiwara H."/>
            <person name="Lorenzen M."/>
            <person name="Maselli V."/>
            <person name="Osanai M."/>
            <person name="Park Y."/>
            <person name="Robertson H.M."/>
            <person name="Tu Z."/>
            <person name="Wang J.J."/>
            <person name="Wang S."/>
            <person name="Richards S."/>
            <person name="Song H."/>
            <person name="Zhang L."/>
            <person name="Sodergren E."/>
            <person name="Werner D."/>
            <person name="Stanke M."/>
            <person name="Morgenstern B."/>
            <person name="Solovyev V."/>
            <person name="Kosarev P."/>
            <person name="Brown G."/>
            <person name="Chen H.C."/>
            <person name="Ermolaeva O."/>
            <person name="Hlavina W."/>
            <person name="Kapustin Y."/>
            <person name="Kiryutin B."/>
            <person name="Kitts P."/>
            <person name="Maglott D."/>
            <person name="Pruitt K."/>
            <person name="Sapojnikov V."/>
            <person name="Souvorov A."/>
            <person name="Mackey A.J."/>
            <person name="Waterhouse R.M."/>
            <person name="Wyder S."/>
            <person name="Zdobnov E.M."/>
            <person name="Zdobnov E.M."/>
            <person name="Wyder S."/>
            <person name="Kriventseva E.V."/>
            <person name="Kadowaki T."/>
            <person name="Bork P."/>
            <person name="Aranda M."/>
            <person name="Bao R."/>
            <person name="Beermann A."/>
            <person name="Berns N."/>
            <person name="Bolognesi R."/>
            <person name="Bonneton F."/>
            <person name="Bopp D."/>
            <person name="Brown S.J."/>
            <person name="Bucher G."/>
            <person name="Butts T."/>
            <person name="Chaumot A."/>
            <person name="Denell R.E."/>
            <person name="Ferrier D.E."/>
            <person name="Friedrich M."/>
            <person name="Gordon C.M."/>
            <person name="Jindra M."/>
            <person name="Klingler M."/>
            <person name="Lan Q."/>
            <person name="Lattorff H.M."/>
            <person name="Laudet V."/>
            <person name="von Levetsow C."/>
            <person name="Liu Z."/>
            <person name="Lutz R."/>
            <person name="Lynch J.A."/>
            <person name="da Fonseca R.N."/>
            <person name="Posnien N."/>
            <person name="Reuter R."/>
            <person name="Roth S."/>
            <person name="Savard J."/>
            <person name="Schinko J.B."/>
            <person name="Schmitt C."/>
            <person name="Schoppmeier M."/>
            <person name="Schroder R."/>
            <person name="Shippy T.D."/>
            <person name="Simonnet F."/>
            <person name="Marques-Souza H."/>
            <person name="Tautz D."/>
            <person name="Tomoyasu Y."/>
            <person name="Trauner J."/>
            <person name="Van der Zee M."/>
            <person name="Vervoort M."/>
            <person name="Wittkopp N."/>
            <person name="Wimmer E.A."/>
            <person name="Yang X."/>
            <person name="Jones A.K."/>
            <person name="Sattelle D.B."/>
            <person name="Ebert P.R."/>
            <person name="Nelson D."/>
            <person name="Scott J.G."/>
            <person name="Beeman R.W."/>
            <person name="Muthukrishnan S."/>
            <person name="Kramer K.J."/>
            <person name="Arakane Y."/>
            <person name="Beeman R.W."/>
            <person name="Zhu Q."/>
            <person name="Hogenkamp D."/>
            <person name="Dixit R."/>
            <person name="Oppert B."/>
            <person name="Jiang H."/>
            <person name="Zou Z."/>
            <person name="Marshall J."/>
            <person name="Elpidina E."/>
            <person name="Vinokurov K."/>
            <person name="Oppert C."/>
            <person name="Zou Z."/>
            <person name="Evans J."/>
            <person name="Lu Z."/>
            <person name="Zhao P."/>
            <person name="Sumathipala N."/>
            <person name="Altincicek B."/>
            <person name="Vilcinskas A."/>
            <person name="Williams M."/>
            <person name="Hultmark D."/>
            <person name="Hetru C."/>
            <person name="Jiang H."/>
            <person name="Grimmelikhuijzen C.J."/>
            <person name="Hauser F."/>
            <person name="Cazzamali G."/>
            <person name="Williamson M."/>
            <person name="Park Y."/>
            <person name="Li B."/>
            <person name="Tanaka Y."/>
            <person name="Predel R."/>
            <person name="Neupert S."/>
            <person name="Schachtner J."/>
            <person name="Verleyen P."/>
            <person name="Raible F."/>
            <person name="Bork P."/>
            <person name="Friedrich M."/>
            <person name="Walden K.K."/>
            <person name="Robertson H.M."/>
            <person name="Angeli S."/>
            <person name="Foret S."/>
            <person name="Bucher G."/>
            <person name="Schuetz S."/>
            <person name="Maleszka R."/>
            <person name="Wimmer E.A."/>
            <person name="Beeman R.W."/>
            <person name="Lorenzen M."/>
            <person name="Tomoyasu Y."/>
            <person name="Miller S.C."/>
            <person name="Grossmann D."/>
            <person name="Bucher G."/>
        </authorList>
    </citation>
    <scope>NUCLEOTIDE SEQUENCE [LARGE SCALE GENOMIC DNA]</scope>
    <source>
        <strain evidence="14 15">Georgia GA2</strain>
    </source>
</reference>
<evidence type="ECO:0000256" key="7">
    <source>
        <dbReference type="ARBA" id="ARBA00023067"/>
    </source>
</evidence>
<keyword evidence="9 10" id="KW-0131">Cell cycle</keyword>
<dbReference type="GO" id="GO:0000796">
    <property type="term" value="C:condensin complex"/>
    <property type="evidence" value="ECO:0000318"/>
    <property type="project" value="GO_Central"/>
</dbReference>
<dbReference type="GO" id="GO:0042393">
    <property type="term" value="F:histone binding"/>
    <property type="evidence" value="ECO:0000318"/>
    <property type="project" value="GO_Central"/>
</dbReference>
<feature type="domain" description="Condensin complex subunit 1 N-terminal" evidence="13">
    <location>
        <begin position="76"/>
        <end position="227"/>
    </location>
</feature>
<dbReference type="InterPro" id="IPR007673">
    <property type="entry name" value="Condensin_cplx_su1"/>
</dbReference>
<evidence type="ECO:0000256" key="3">
    <source>
        <dbReference type="ARBA" id="ARBA00009606"/>
    </source>
</evidence>
<evidence type="ECO:0000256" key="9">
    <source>
        <dbReference type="ARBA" id="ARBA00023306"/>
    </source>
</evidence>
<reference evidence="14 15" key="2">
    <citation type="journal article" date="2010" name="Nucleic Acids Res.">
        <title>BeetleBase in 2010: revisions to provide comprehensive genomic information for Tribolium castaneum.</title>
        <authorList>
            <person name="Kim H.S."/>
            <person name="Murphy T."/>
            <person name="Xia J."/>
            <person name="Caragea D."/>
            <person name="Park Y."/>
            <person name="Beeman R.W."/>
            <person name="Lorenzen M.D."/>
            <person name="Butcher S."/>
            <person name="Manak J.R."/>
            <person name="Brown S.J."/>
        </authorList>
    </citation>
    <scope>GENOME REANNOTATION</scope>
    <source>
        <strain evidence="14 15">Georgia GA2</strain>
    </source>
</reference>
<keyword evidence="15" id="KW-1185">Reference proteome</keyword>
<proteinExistence type="inferred from homology"/>
<dbReference type="PANTHER" id="PTHR14222:SF2">
    <property type="entry name" value="CONDENSIN COMPLEX SUBUNIT 1"/>
    <property type="match status" value="1"/>
</dbReference>
<organism evidence="14 15">
    <name type="scientific">Tribolium castaneum</name>
    <name type="common">Red flour beetle</name>
    <dbReference type="NCBI Taxonomy" id="7070"/>
    <lineage>
        <taxon>Eukaryota</taxon>
        <taxon>Metazoa</taxon>
        <taxon>Ecdysozoa</taxon>
        <taxon>Arthropoda</taxon>
        <taxon>Hexapoda</taxon>
        <taxon>Insecta</taxon>
        <taxon>Pterygota</taxon>
        <taxon>Neoptera</taxon>
        <taxon>Endopterygota</taxon>
        <taxon>Coleoptera</taxon>
        <taxon>Polyphaga</taxon>
        <taxon>Cucujiformia</taxon>
        <taxon>Tenebrionidae</taxon>
        <taxon>Tenebrionidae incertae sedis</taxon>
        <taxon>Tribolium</taxon>
    </lineage>
</organism>
<evidence type="ECO:0000256" key="6">
    <source>
        <dbReference type="ARBA" id="ARBA00022776"/>
    </source>
</evidence>
<feature type="compositionally biased region" description="Basic residues" evidence="11">
    <location>
        <begin position="1268"/>
        <end position="1282"/>
    </location>
</feature>
<evidence type="ECO:0000256" key="5">
    <source>
        <dbReference type="ARBA" id="ARBA00022618"/>
    </source>
</evidence>
<dbReference type="InterPro" id="IPR026971">
    <property type="entry name" value="CND1/NCAPD3"/>
</dbReference>
<evidence type="ECO:0000256" key="2">
    <source>
        <dbReference type="ARBA" id="ARBA00004286"/>
    </source>
</evidence>
<dbReference type="SUPFAM" id="SSF48371">
    <property type="entry name" value="ARM repeat"/>
    <property type="match status" value="1"/>
</dbReference>
<evidence type="ECO:0000313" key="14">
    <source>
        <dbReference type="EMBL" id="EFA02834.2"/>
    </source>
</evidence>